<accession>A0A2I0WSV4</accession>
<keyword evidence="3" id="KW-1185">Reference proteome</keyword>
<feature type="region of interest" description="Disordered" evidence="1">
    <location>
        <begin position="140"/>
        <end position="201"/>
    </location>
</feature>
<organism evidence="2 3">
    <name type="scientific">Dendrobium catenatum</name>
    <dbReference type="NCBI Taxonomy" id="906689"/>
    <lineage>
        <taxon>Eukaryota</taxon>
        <taxon>Viridiplantae</taxon>
        <taxon>Streptophyta</taxon>
        <taxon>Embryophyta</taxon>
        <taxon>Tracheophyta</taxon>
        <taxon>Spermatophyta</taxon>
        <taxon>Magnoliopsida</taxon>
        <taxon>Liliopsida</taxon>
        <taxon>Asparagales</taxon>
        <taxon>Orchidaceae</taxon>
        <taxon>Epidendroideae</taxon>
        <taxon>Malaxideae</taxon>
        <taxon>Dendrobiinae</taxon>
        <taxon>Dendrobium</taxon>
    </lineage>
</organism>
<proteinExistence type="predicted"/>
<reference evidence="2 3" key="1">
    <citation type="journal article" date="2016" name="Sci. Rep.">
        <title>The Dendrobium catenatum Lindl. genome sequence provides insights into polysaccharide synthase, floral development and adaptive evolution.</title>
        <authorList>
            <person name="Zhang G.Q."/>
            <person name="Xu Q."/>
            <person name="Bian C."/>
            <person name="Tsai W.C."/>
            <person name="Yeh C.M."/>
            <person name="Liu K.W."/>
            <person name="Yoshida K."/>
            <person name="Zhang L.S."/>
            <person name="Chang S.B."/>
            <person name="Chen F."/>
            <person name="Shi Y."/>
            <person name="Su Y.Y."/>
            <person name="Zhang Y.Q."/>
            <person name="Chen L.J."/>
            <person name="Yin Y."/>
            <person name="Lin M."/>
            <person name="Huang H."/>
            <person name="Deng H."/>
            <person name="Wang Z.W."/>
            <person name="Zhu S.L."/>
            <person name="Zhao X."/>
            <person name="Deng C."/>
            <person name="Niu S.C."/>
            <person name="Huang J."/>
            <person name="Wang M."/>
            <person name="Liu G.H."/>
            <person name="Yang H.J."/>
            <person name="Xiao X.J."/>
            <person name="Hsiao Y.Y."/>
            <person name="Wu W.L."/>
            <person name="Chen Y.Y."/>
            <person name="Mitsuda N."/>
            <person name="Ohme-Takagi M."/>
            <person name="Luo Y.B."/>
            <person name="Van de Peer Y."/>
            <person name="Liu Z.J."/>
        </authorList>
    </citation>
    <scope>NUCLEOTIDE SEQUENCE [LARGE SCALE GENOMIC DNA]</scope>
    <source>
        <tissue evidence="2">The whole plant</tissue>
    </source>
</reference>
<dbReference type="EMBL" id="KZ502442">
    <property type="protein sequence ID" value="PKU78742.1"/>
    <property type="molecule type" value="Genomic_DNA"/>
</dbReference>
<dbReference type="Proteomes" id="UP000233837">
    <property type="component" value="Unassembled WGS sequence"/>
</dbReference>
<gene>
    <name evidence="2" type="ORF">MA16_Dca000085</name>
</gene>
<name>A0A2I0WSV4_9ASPA</name>
<feature type="compositionally biased region" description="Gly residues" evidence="1">
    <location>
        <begin position="181"/>
        <end position="197"/>
    </location>
</feature>
<reference evidence="2 3" key="2">
    <citation type="journal article" date="2017" name="Nature">
        <title>The Apostasia genome and the evolution of orchids.</title>
        <authorList>
            <person name="Zhang G.Q."/>
            <person name="Liu K.W."/>
            <person name="Li Z."/>
            <person name="Lohaus R."/>
            <person name="Hsiao Y.Y."/>
            <person name="Niu S.C."/>
            <person name="Wang J.Y."/>
            <person name="Lin Y.C."/>
            <person name="Xu Q."/>
            <person name="Chen L.J."/>
            <person name="Yoshida K."/>
            <person name="Fujiwara S."/>
            <person name="Wang Z.W."/>
            <person name="Zhang Y.Q."/>
            <person name="Mitsuda N."/>
            <person name="Wang M."/>
            <person name="Liu G.H."/>
            <person name="Pecoraro L."/>
            <person name="Huang H.X."/>
            <person name="Xiao X.J."/>
            <person name="Lin M."/>
            <person name="Wu X.Y."/>
            <person name="Wu W.L."/>
            <person name="Chen Y.Y."/>
            <person name="Chang S.B."/>
            <person name="Sakamoto S."/>
            <person name="Ohme-Takagi M."/>
            <person name="Yagi M."/>
            <person name="Zeng S.J."/>
            <person name="Shen C.Y."/>
            <person name="Yeh C.M."/>
            <person name="Luo Y.B."/>
            <person name="Tsai W.C."/>
            <person name="Van de Peer Y."/>
            <person name="Liu Z.J."/>
        </authorList>
    </citation>
    <scope>NUCLEOTIDE SEQUENCE [LARGE SCALE GENOMIC DNA]</scope>
    <source>
        <tissue evidence="2">The whole plant</tissue>
    </source>
</reference>
<evidence type="ECO:0000313" key="3">
    <source>
        <dbReference type="Proteomes" id="UP000233837"/>
    </source>
</evidence>
<evidence type="ECO:0008006" key="4">
    <source>
        <dbReference type="Google" id="ProtNLM"/>
    </source>
</evidence>
<dbReference type="AlphaFoldDB" id="A0A2I0WSV4"/>
<dbReference type="Pfam" id="PF14223">
    <property type="entry name" value="Retrotran_gag_2"/>
    <property type="match status" value="1"/>
</dbReference>
<sequence>MSTAKTVKKDWDTLHASYKGDEKIKMVRLQTPRNQFDMLKMKESESVKEYFNRVIAIVNQLKLNEELVEDKRVIEKILRSLIRKFEATVVAMEEAKNIEKMSIEGLLGSLQSHELRMKQYDSIPLEEAFQTQVALHRNFRGGRGRGFGRGRGSFGRGKSSFGTRGRGRAGRGESTQSDGGKVQGGTHGDGEGACGRGHGFRGRKRINLTNIKCHYCKRY</sequence>
<dbReference type="PANTHER" id="PTHR35317:SF28">
    <property type="entry name" value="ZINC FINGER, CCHC-TYPE, RIBONUCLEASE H-LIKE DOMAIN, GAG-PRE-INTEGRASE DOMAIN PROTEIN-RELATED"/>
    <property type="match status" value="1"/>
</dbReference>
<dbReference type="PANTHER" id="PTHR35317">
    <property type="entry name" value="OS04G0629600 PROTEIN"/>
    <property type="match status" value="1"/>
</dbReference>
<evidence type="ECO:0000256" key="1">
    <source>
        <dbReference type="SAM" id="MobiDB-lite"/>
    </source>
</evidence>
<protein>
    <recommendedName>
        <fullName evidence="4">Retrovirus-related Pol polyprotein from transposon TNT 1-94</fullName>
    </recommendedName>
</protein>
<evidence type="ECO:0000313" key="2">
    <source>
        <dbReference type="EMBL" id="PKU78742.1"/>
    </source>
</evidence>